<evidence type="ECO:0008006" key="3">
    <source>
        <dbReference type="Google" id="ProtNLM"/>
    </source>
</evidence>
<dbReference type="PANTHER" id="PTHR47197">
    <property type="entry name" value="PROTEIN NIRF"/>
    <property type="match status" value="1"/>
</dbReference>
<organism evidence="1 2">
    <name type="scientific">Corticimicrobacter populi</name>
    <dbReference type="NCBI Taxonomy" id="2175229"/>
    <lineage>
        <taxon>Bacteria</taxon>
        <taxon>Pseudomonadati</taxon>
        <taxon>Pseudomonadota</taxon>
        <taxon>Betaproteobacteria</taxon>
        <taxon>Burkholderiales</taxon>
        <taxon>Alcaligenaceae</taxon>
        <taxon>Corticimicrobacter</taxon>
    </lineage>
</organism>
<reference evidence="2" key="1">
    <citation type="submission" date="2018-05" db="EMBL/GenBank/DDBJ databases">
        <authorList>
            <person name="Li Y."/>
        </authorList>
    </citation>
    <scope>NUCLEOTIDE SEQUENCE [LARGE SCALE GENOMIC DNA]</scope>
    <source>
        <strain evidence="2">3d-2-2</strain>
    </source>
</reference>
<evidence type="ECO:0000313" key="1">
    <source>
        <dbReference type="EMBL" id="PWF21603.1"/>
    </source>
</evidence>
<dbReference type="PANTHER" id="PTHR47197:SF3">
    <property type="entry name" value="DIHYDRO-HEME D1 DEHYDROGENASE"/>
    <property type="match status" value="1"/>
</dbReference>
<dbReference type="InterPro" id="IPR015943">
    <property type="entry name" value="WD40/YVTN_repeat-like_dom_sf"/>
</dbReference>
<comment type="caution">
    <text evidence="1">The sequence shown here is derived from an EMBL/GenBank/DDBJ whole genome shotgun (WGS) entry which is preliminary data.</text>
</comment>
<proteinExistence type="predicted"/>
<keyword evidence="2" id="KW-1185">Reference proteome</keyword>
<dbReference type="Gene3D" id="2.130.10.10">
    <property type="entry name" value="YVTN repeat-like/Quinoprotein amine dehydrogenase"/>
    <property type="match status" value="1"/>
</dbReference>
<dbReference type="Proteomes" id="UP000245212">
    <property type="component" value="Unassembled WGS sequence"/>
</dbReference>
<accession>A0A2V1JXH8</accession>
<gene>
    <name evidence="1" type="ORF">DD235_14500</name>
</gene>
<evidence type="ECO:0000313" key="2">
    <source>
        <dbReference type="Proteomes" id="UP000245212"/>
    </source>
</evidence>
<dbReference type="InterPro" id="IPR011045">
    <property type="entry name" value="N2O_reductase_N"/>
</dbReference>
<dbReference type="InterPro" id="IPR051200">
    <property type="entry name" value="Host-pathogen_enzymatic-act"/>
</dbReference>
<protein>
    <recommendedName>
        <fullName evidence="3">YncE family protein</fullName>
    </recommendedName>
</protein>
<dbReference type="AlphaFoldDB" id="A0A2V1JXH8"/>
<dbReference type="EMBL" id="QETA01000007">
    <property type="protein sequence ID" value="PWF21603.1"/>
    <property type="molecule type" value="Genomic_DNA"/>
</dbReference>
<name>A0A2V1JXH8_9BURK</name>
<sequence>MSRPTASAVVELAYSPRENALFVSAPDWQDESRSRLLRLAPDSLDIQAEVPLDGKGFGVALDDAANRLYLTQGFNGAISVIDTQGNQIVKRIPVMQKVNFEQLYQEHELSQTRRDFLLEQLKKWNVVDDFPYKLRELAIDADQHRLFAPGLGLGIDSVLFVIDTETLELEKILPGFGYNAVGIVTDPTRHRIFVSNMQGQIITLDSRTLEITGTLEVEADQLLNLVYDPATNRLFGVDQGIDRDEWRNNHLEREYAHRSPGHRVFVLDADSGKTLAVMPTDEVPIGLNLDTQRNRLYVTNRGGVRPDSAQGSVTIYDTEAYQPLQTLPLPPHPNSLALDAAGNILYVTVKNDGDSAKAGKPEHVVRIQF</sequence>
<dbReference type="SUPFAM" id="SSF50974">
    <property type="entry name" value="Nitrous oxide reductase, N-terminal domain"/>
    <property type="match status" value="1"/>
</dbReference>